<dbReference type="SMART" id="SM00317">
    <property type="entry name" value="SET"/>
    <property type="match status" value="1"/>
</dbReference>
<evidence type="ECO:0000313" key="3">
    <source>
        <dbReference type="EMBL" id="GLC53633.1"/>
    </source>
</evidence>
<dbReference type="PANTHER" id="PTHR47643:SF2">
    <property type="entry name" value="TPR DOMAIN PROTEIN (AFU_ORTHOLOGUE AFUA_5G12710)"/>
    <property type="match status" value="1"/>
</dbReference>
<proteinExistence type="predicted"/>
<evidence type="ECO:0000259" key="2">
    <source>
        <dbReference type="PROSITE" id="PS50280"/>
    </source>
</evidence>
<dbReference type="AlphaFoldDB" id="A0A9W6BKP1"/>
<sequence>MRAVSLKPPLQARSRLQRVLVSRRGAAVRSTTKDTVNPAWLEQIYCDASFTAPEHQGLVQVAEIAGRGRGVIAAANLEPGQLVLVSKPLAYVTCPMGAIPSPEELVDAIRESSYSHEELRSLDSLYAGVDLEDEETDGDSELDDMKLFGIIGCNSFGEEFADFPTCAARSANPAGAGTGAGISASGTSSASGTVTSSSSSSSSSSCGDPHPHQVGHLGLFPSFSMLNHSCLPNAVNFVVGGRMMVVAARSIREGSEVLINYLGRASLRPVDERQAQLAEGYHFSCDCPRCRTELLYDCTDAGAAVGAAPGPGPGCSLAEGLQDILARCDERSAELDELGRAAAAGSSGDTGPDAAAAATNPTANTAAALSDLLQRVRQDIRQLDELTRRAVPDAEAGPGSAAAEPPEVRRQWLRASAFDLYSQHAALAEVLGLGGEAAEAVDRQVAVCEAVAPGSDLHMYLEVKRAMMAAGAAGAGAGAGQRQGGGREAEAGGEAEAGREAEAEAWRRCAAVLRGRYGAGLSEGTIAALLRGAVYGLSQVSV</sequence>
<dbReference type="OrthoDB" id="265717at2759"/>
<feature type="domain" description="SET" evidence="2">
    <location>
        <begin position="57"/>
        <end position="262"/>
    </location>
</feature>
<feature type="compositionally biased region" description="Basic and acidic residues" evidence="1">
    <location>
        <begin position="485"/>
        <end position="498"/>
    </location>
</feature>
<reference evidence="3 4" key="1">
    <citation type="journal article" date="2023" name="Commun. Biol.">
        <title>Reorganization of the ancestral sex-determining regions during the evolution of trioecy in Pleodorina starrii.</title>
        <authorList>
            <person name="Takahashi K."/>
            <person name="Suzuki S."/>
            <person name="Kawai-Toyooka H."/>
            <person name="Yamamoto K."/>
            <person name="Hamaji T."/>
            <person name="Ootsuki R."/>
            <person name="Yamaguchi H."/>
            <person name="Kawachi M."/>
            <person name="Higashiyama T."/>
            <person name="Nozaki H."/>
        </authorList>
    </citation>
    <scope>NUCLEOTIDE SEQUENCE [LARGE SCALE GENOMIC DNA]</scope>
    <source>
        <strain evidence="3 4">NIES-4479</strain>
    </source>
</reference>
<feature type="region of interest" description="Disordered" evidence="1">
    <location>
        <begin position="475"/>
        <end position="498"/>
    </location>
</feature>
<protein>
    <recommendedName>
        <fullName evidence="2">SET domain-containing protein</fullName>
    </recommendedName>
</protein>
<dbReference type="SUPFAM" id="SSF82199">
    <property type="entry name" value="SET domain"/>
    <property type="match status" value="1"/>
</dbReference>
<evidence type="ECO:0000313" key="4">
    <source>
        <dbReference type="Proteomes" id="UP001165080"/>
    </source>
</evidence>
<dbReference type="InterPro" id="IPR001214">
    <property type="entry name" value="SET_dom"/>
</dbReference>
<dbReference type="Gene3D" id="2.170.270.10">
    <property type="entry name" value="SET domain"/>
    <property type="match status" value="1"/>
</dbReference>
<dbReference type="EMBL" id="BRXU01000008">
    <property type="protein sequence ID" value="GLC53633.1"/>
    <property type="molecule type" value="Genomic_DNA"/>
</dbReference>
<dbReference type="InterPro" id="IPR053209">
    <property type="entry name" value="Gramillin-biosynth_MTr"/>
</dbReference>
<comment type="caution">
    <text evidence="3">The sequence shown here is derived from an EMBL/GenBank/DDBJ whole genome shotgun (WGS) entry which is preliminary data.</text>
</comment>
<feature type="compositionally biased region" description="Low complexity" evidence="1">
    <location>
        <begin position="181"/>
        <end position="205"/>
    </location>
</feature>
<dbReference type="Proteomes" id="UP001165080">
    <property type="component" value="Unassembled WGS sequence"/>
</dbReference>
<gene>
    <name evidence="3" type="primary">PLEST005586</name>
    <name evidence="3" type="ORF">PLESTB_000770900</name>
</gene>
<feature type="compositionally biased region" description="Low complexity" evidence="1">
    <location>
        <begin position="394"/>
        <end position="405"/>
    </location>
</feature>
<feature type="compositionally biased region" description="Gly residues" evidence="1">
    <location>
        <begin position="475"/>
        <end position="484"/>
    </location>
</feature>
<dbReference type="Pfam" id="PF00856">
    <property type="entry name" value="SET"/>
    <property type="match status" value="1"/>
</dbReference>
<feature type="region of interest" description="Disordered" evidence="1">
    <location>
        <begin position="177"/>
        <end position="209"/>
    </location>
</feature>
<keyword evidence="4" id="KW-1185">Reference proteome</keyword>
<name>A0A9W6BKP1_9CHLO</name>
<accession>A0A9W6BKP1</accession>
<feature type="region of interest" description="Disordered" evidence="1">
    <location>
        <begin position="387"/>
        <end position="407"/>
    </location>
</feature>
<dbReference type="PANTHER" id="PTHR47643">
    <property type="entry name" value="TPR DOMAIN PROTEIN (AFU_ORTHOLOGUE AFUA_5G12710)"/>
    <property type="match status" value="1"/>
</dbReference>
<dbReference type="PROSITE" id="PS50280">
    <property type="entry name" value="SET"/>
    <property type="match status" value="1"/>
</dbReference>
<dbReference type="InterPro" id="IPR046341">
    <property type="entry name" value="SET_dom_sf"/>
</dbReference>
<evidence type="ECO:0000256" key="1">
    <source>
        <dbReference type="SAM" id="MobiDB-lite"/>
    </source>
</evidence>
<organism evidence="3 4">
    <name type="scientific">Pleodorina starrii</name>
    <dbReference type="NCBI Taxonomy" id="330485"/>
    <lineage>
        <taxon>Eukaryota</taxon>
        <taxon>Viridiplantae</taxon>
        <taxon>Chlorophyta</taxon>
        <taxon>core chlorophytes</taxon>
        <taxon>Chlorophyceae</taxon>
        <taxon>CS clade</taxon>
        <taxon>Chlamydomonadales</taxon>
        <taxon>Volvocaceae</taxon>
        <taxon>Pleodorina</taxon>
    </lineage>
</organism>